<name>A0A1I7ZBQ8_9BILA</name>
<dbReference type="WBParaSite" id="L893_g24569.t1">
    <property type="protein sequence ID" value="L893_g24569.t1"/>
    <property type="gene ID" value="L893_g24569"/>
</dbReference>
<keyword evidence="1" id="KW-1185">Reference proteome</keyword>
<organism evidence="1 2">
    <name type="scientific">Steinernema glaseri</name>
    <dbReference type="NCBI Taxonomy" id="37863"/>
    <lineage>
        <taxon>Eukaryota</taxon>
        <taxon>Metazoa</taxon>
        <taxon>Ecdysozoa</taxon>
        <taxon>Nematoda</taxon>
        <taxon>Chromadorea</taxon>
        <taxon>Rhabditida</taxon>
        <taxon>Tylenchina</taxon>
        <taxon>Panagrolaimomorpha</taxon>
        <taxon>Strongyloidoidea</taxon>
        <taxon>Steinernematidae</taxon>
        <taxon>Steinernema</taxon>
    </lineage>
</organism>
<evidence type="ECO:0000313" key="2">
    <source>
        <dbReference type="WBParaSite" id="L893_g24569.t1"/>
    </source>
</evidence>
<dbReference type="AlphaFoldDB" id="A0A1I7ZBQ8"/>
<accession>A0A1I7ZBQ8</accession>
<evidence type="ECO:0000313" key="1">
    <source>
        <dbReference type="Proteomes" id="UP000095287"/>
    </source>
</evidence>
<protein>
    <submittedName>
        <fullName evidence="2">Uncharacterized protein</fullName>
    </submittedName>
</protein>
<sequence length="106" mass="11670">MICEKGVRPKNDCSPTDWLSSFREGPRSAVLRPSASDFKSRTETSGGEVRELACSDHSCPKETLCRGSALAVERLCFLRHSVSLLSVLLNVMLNYGDTCGRVYRAS</sequence>
<reference evidence="2" key="1">
    <citation type="submission" date="2016-11" db="UniProtKB">
        <authorList>
            <consortium name="WormBaseParasite"/>
        </authorList>
    </citation>
    <scope>IDENTIFICATION</scope>
</reference>
<dbReference type="Proteomes" id="UP000095287">
    <property type="component" value="Unplaced"/>
</dbReference>
<proteinExistence type="predicted"/>